<dbReference type="AlphaFoldDB" id="A0A2N7TZZ7"/>
<gene>
    <name evidence="1" type="ORF">C1H69_15460</name>
</gene>
<dbReference type="InterPro" id="IPR011004">
    <property type="entry name" value="Trimer_LpxA-like_sf"/>
</dbReference>
<evidence type="ECO:0000313" key="1">
    <source>
        <dbReference type="EMBL" id="PMR73733.1"/>
    </source>
</evidence>
<dbReference type="InterPro" id="IPR001451">
    <property type="entry name" value="Hexapep"/>
</dbReference>
<dbReference type="InterPro" id="IPR050484">
    <property type="entry name" value="Transf_Hexapept/Carb_Anhydrase"/>
</dbReference>
<name>A0A2N7TZZ7_9GAMM</name>
<dbReference type="EMBL" id="PNRF01000032">
    <property type="protein sequence ID" value="PMR73733.1"/>
    <property type="molecule type" value="Genomic_DNA"/>
</dbReference>
<dbReference type="PANTHER" id="PTHR13061">
    <property type="entry name" value="DYNACTIN SUBUNIT P25"/>
    <property type="match status" value="1"/>
</dbReference>
<sequence>MAVYLFEGVKPTISPSAFVHPMAVLIGDVSVGDGCYVGPGACLRGDFGRIVMEPESNLQDNCVVHGTVGSSTVIRRRGHIGHGAVIHGCVVGEEVLVGMNAVVMDDSMIAERSIIGSCALVKAGFVCEPASLLLGAPARVVKILSDGEIMKQREATQRYIELAKRCLSGLRAC</sequence>
<organism evidence="1 2">
    <name type="scientific">Billgrantia endophytica</name>
    <dbReference type="NCBI Taxonomy" id="2033802"/>
    <lineage>
        <taxon>Bacteria</taxon>
        <taxon>Pseudomonadati</taxon>
        <taxon>Pseudomonadota</taxon>
        <taxon>Gammaproteobacteria</taxon>
        <taxon>Oceanospirillales</taxon>
        <taxon>Halomonadaceae</taxon>
        <taxon>Billgrantia</taxon>
    </lineage>
</organism>
<dbReference type="Gene3D" id="2.160.10.10">
    <property type="entry name" value="Hexapeptide repeat proteins"/>
    <property type="match status" value="1"/>
</dbReference>
<keyword evidence="2" id="KW-1185">Reference proteome</keyword>
<comment type="caution">
    <text evidence="1">The sequence shown here is derived from an EMBL/GenBank/DDBJ whole genome shotgun (WGS) entry which is preliminary data.</text>
</comment>
<accession>A0A2N7TZZ7</accession>
<reference evidence="1 2" key="1">
    <citation type="submission" date="2018-01" db="EMBL/GenBank/DDBJ databases">
        <title>Halomonas endophytica sp. nov., isolated from storage liquid in the stems of Populus euphratica.</title>
        <authorList>
            <person name="Chen C."/>
        </authorList>
    </citation>
    <scope>NUCLEOTIDE SEQUENCE [LARGE SCALE GENOMIC DNA]</scope>
    <source>
        <strain evidence="1 2">MC28</strain>
    </source>
</reference>
<dbReference type="OrthoDB" id="9803036at2"/>
<dbReference type="SUPFAM" id="SSF51161">
    <property type="entry name" value="Trimeric LpxA-like enzymes"/>
    <property type="match status" value="1"/>
</dbReference>
<dbReference type="PANTHER" id="PTHR13061:SF29">
    <property type="entry name" value="GAMMA CARBONIC ANHYDRASE-LIKE 1, MITOCHONDRIAL-RELATED"/>
    <property type="match status" value="1"/>
</dbReference>
<dbReference type="RefSeq" id="WP_102654282.1">
    <property type="nucleotide sequence ID" value="NZ_PNRF01000032.1"/>
</dbReference>
<evidence type="ECO:0000313" key="2">
    <source>
        <dbReference type="Proteomes" id="UP000235803"/>
    </source>
</evidence>
<protein>
    <submittedName>
        <fullName evidence="1">Phenylacetic acid degradation protein PaaY</fullName>
    </submittedName>
</protein>
<proteinExistence type="predicted"/>
<dbReference type="Pfam" id="PF00132">
    <property type="entry name" value="Hexapep"/>
    <property type="match status" value="2"/>
</dbReference>
<dbReference type="Proteomes" id="UP000235803">
    <property type="component" value="Unassembled WGS sequence"/>
</dbReference>